<name>Q7U919_PARMW</name>
<dbReference type="STRING" id="84588.SYNW0440"/>
<dbReference type="AlphaFoldDB" id="Q7U919"/>
<evidence type="ECO:0000313" key="1">
    <source>
        <dbReference type="EMBL" id="CAE06955.1"/>
    </source>
</evidence>
<accession>Q7U919</accession>
<dbReference type="HOGENOM" id="CLU_2014147_0_0_3"/>
<proteinExistence type="predicted"/>
<organism evidence="1 2">
    <name type="scientific">Parasynechococcus marenigrum (strain WH8102)</name>
    <dbReference type="NCBI Taxonomy" id="84588"/>
    <lineage>
        <taxon>Bacteria</taxon>
        <taxon>Bacillati</taxon>
        <taxon>Cyanobacteriota</taxon>
        <taxon>Cyanophyceae</taxon>
        <taxon>Synechococcales</taxon>
        <taxon>Prochlorococcaceae</taxon>
        <taxon>Parasynechococcus</taxon>
        <taxon>Parasynechococcus marenigrum</taxon>
    </lineage>
</organism>
<evidence type="ECO:0000313" key="2">
    <source>
        <dbReference type="Proteomes" id="UP000001422"/>
    </source>
</evidence>
<gene>
    <name evidence="1" type="ordered locus">SYNW0440</name>
</gene>
<sequence length="123" mass="14394">MKLLKFPSIQYKTLIQSFISSTHHKCHPLLSDELFNWFYIRSEINSKMSFYIATESDALVSILGFYACDFLIDSRIVPGLWTAMWFTLPQYRNGIGALLMKELVDTNSCSMWPRRIKHEFTNS</sequence>
<keyword evidence="2" id="KW-1185">Reference proteome</keyword>
<dbReference type="InterPro" id="IPR016181">
    <property type="entry name" value="Acyl_CoA_acyltransferase"/>
</dbReference>
<dbReference type="EMBL" id="BX569690">
    <property type="protein sequence ID" value="CAE06955.1"/>
    <property type="molecule type" value="Genomic_DNA"/>
</dbReference>
<dbReference type="Gene3D" id="3.40.630.30">
    <property type="match status" value="1"/>
</dbReference>
<dbReference type="Proteomes" id="UP000001422">
    <property type="component" value="Chromosome"/>
</dbReference>
<protein>
    <recommendedName>
        <fullName evidence="3">N-acetyltransferase domain-containing protein</fullName>
    </recommendedName>
</protein>
<evidence type="ECO:0008006" key="3">
    <source>
        <dbReference type="Google" id="ProtNLM"/>
    </source>
</evidence>
<dbReference type="CDD" id="cd04301">
    <property type="entry name" value="NAT_SF"/>
    <property type="match status" value="1"/>
</dbReference>
<reference evidence="1 2" key="1">
    <citation type="journal article" date="2003" name="Nature">
        <title>The genome of a motile marine Synechococcus.</title>
        <authorList>
            <person name="Palenik B."/>
            <person name="Brahamsha B."/>
            <person name="Larimer F."/>
            <person name="Land M."/>
            <person name="Hauser L."/>
            <person name="Chain P."/>
            <person name="Lamerdin J."/>
            <person name="Regala W."/>
            <person name="Allen E.A."/>
            <person name="McCarren J."/>
            <person name="Paulsen I."/>
            <person name="Dufresne A."/>
            <person name="Partensky F."/>
            <person name="Webb E."/>
            <person name="Waterbury J."/>
        </authorList>
    </citation>
    <scope>NUCLEOTIDE SEQUENCE [LARGE SCALE GENOMIC DNA]</scope>
    <source>
        <strain evidence="1 2">WH8102</strain>
    </source>
</reference>
<dbReference type="KEGG" id="syw:SYNW0440"/>
<dbReference type="SUPFAM" id="SSF55729">
    <property type="entry name" value="Acyl-CoA N-acyltransferases (Nat)"/>
    <property type="match status" value="1"/>
</dbReference>